<name>A0A563D9K9_9FLAO</name>
<evidence type="ECO:0000313" key="2">
    <source>
        <dbReference type="EMBL" id="TWP26749.1"/>
    </source>
</evidence>
<evidence type="ECO:0000256" key="1">
    <source>
        <dbReference type="SAM" id="Phobius"/>
    </source>
</evidence>
<feature type="transmembrane region" description="Helical" evidence="1">
    <location>
        <begin position="85"/>
        <end position="104"/>
    </location>
</feature>
<proteinExistence type="predicted"/>
<keyword evidence="1" id="KW-0812">Transmembrane</keyword>
<dbReference type="AlphaFoldDB" id="A0A563D9K9"/>
<sequence>MNMLRNTLAVLLGLLVALAIITFSLMINSYWIPYDYRGVPIEAWRSVVKTAKEEFFVALLISSGVASLLGGVVCALIVKRAKKAYAMFIGFILLLTAIANVLIFKGFPTWYILSSFFVFFPSSWLGAQIVESLQKKSNKEKKKL</sequence>
<evidence type="ECO:0000313" key="3">
    <source>
        <dbReference type="Proteomes" id="UP000319499"/>
    </source>
</evidence>
<keyword evidence="1" id="KW-0472">Membrane</keyword>
<gene>
    <name evidence="2" type="ORF">ETU09_09310</name>
</gene>
<dbReference type="EMBL" id="SELH01000025">
    <property type="protein sequence ID" value="TWP26749.1"/>
    <property type="molecule type" value="Genomic_DNA"/>
</dbReference>
<keyword evidence="3" id="KW-1185">Reference proteome</keyword>
<protein>
    <submittedName>
        <fullName evidence="2">Uncharacterized protein</fullName>
    </submittedName>
</protein>
<accession>A0A563D9K9</accession>
<reference evidence="2 3" key="1">
    <citation type="submission" date="2019-02" db="EMBL/GenBank/DDBJ databases">
        <title>Apibacter muscae sp. nov.: a novel member of the house fly microbiota.</title>
        <authorList>
            <person name="Park R."/>
        </authorList>
    </citation>
    <scope>NUCLEOTIDE SEQUENCE [LARGE SCALE GENOMIC DNA]</scope>
    <source>
        <strain evidence="2 3">AL1</strain>
    </source>
</reference>
<keyword evidence="1" id="KW-1133">Transmembrane helix</keyword>
<feature type="transmembrane region" description="Helical" evidence="1">
    <location>
        <begin position="110"/>
        <end position="133"/>
    </location>
</feature>
<feature type="transmembrane region" description="Helical" evidence="1">
    <location>
        <begin position="55"/>
        <end position="78"/>
    </location>
</feature>
<dbReference type="Proteomes" id="UP000319499">
    <property type="component" value="Unassembled WGS sequence"/>
</dbReference>
<dbReference type="OrthoDB" id="1452893at2"/>
<organism evidence="2 3">
    <name type="scientific">Apibacter muscae</name>
    <dbReference type="NCBI Taxonomy" id="2509004"/>
    <lineage>
        <taxon>Bacteria</taxon>
        <taxon>Pseudomonadati</taxon>
        <taxon>Bacteroidota</taxon>
        <taxon>Flavobacteriia</taxon>
        <taxon>Flavobacteriales</taxon>
        <taxon>Weeksellaceae</taxon>
        <taxon>Apibacter</taxon>
    </lineage>
</organism>
<comment type="caution">
    <text evidence="2">The sequence shown here is derived from an EMBL/GenBank/DDBJ whole genome shotgun (WGS) entry which is preliminary data.</text>
</comment>